<reference evidence="2 3" key="1">
    <citation type="submission" date="2022-05" db="EMBL/GenBank/DDBJ databases">
        <title>Genome Sequencing of Bee-Associated Microbes.</title>
        <authorList>
            <person name="Dunlap C."/>
        </authorList>
    </citation>
    <scope>NUCLEOTIDE SEQUENCE [LARGE SCALE GENOMIC DNA]</scope>
    <source>
        <strain evidence="2 3">NRRL B-23120</strain>
    </source>
</reference>
<dbReference type="PANTHER" id="PTHR43306">
    <property type="entry name" value="7,8-DIHYDRO-6-HYDROXYMETHYLPTERIN DIMETHYLTRANSFERASE"/>
    <property type="match status" value="1"/>
</dbReference>
<name>A0ABT4FRH4_9BACL</name>
<keyword evidence="3" id="KW-1185">Reference proteome</keyword>
<comment type="caution">
    <text evidence="2">The sequence shown here is derived from an EMBL/GenBank/DDBJ whole genome shotgun (WGS) entry which is preliminary data.</text>
</comment>
<evidence type="ECO:0000259" key="1">
    <source>
        <dbReference type="Pfam" id="PF23545"/>
    </source>
</evidence>
<feature type="domain" description="HMPTM N-terminal zinc ribbon" evidence="1">
    <location>
        <begin position="10"/>
        <end position="54"/>
    </location>
</feature>
<dbReference type="PANTHER" id="PTHR43306:SF1">
    <property type="entry name" value="7,8-DIHYDRO-6-HYDROXYMETHYLPTERIN DIMETHYLTRANSFERASE"/>
    <property type="match status" value="1"/>
</dbReference>
<proteinExistence type="predicted"/>
<evidence type="ECO:0000313" key="2">
    <source>
        <dbReference type="EMBL" id="MCY9599859.1"/>
    </source>
</evidence>
<feature type="non-terminal residue" evidence="2">
    <location>
        <position position="120"/>
    </location>
</feature>
<evidence type="ECO:0000313" key="3">
    <source>
        <dbReference type="Proteomes" id="UP001527202"/>
    </source>
</evidence>
<dbReference type="InterPro" id="IPR034474">
    <property type="entry name" value="Methyltransferase_Class_D"/>
</dbReference>
<sequence>MPTKNRPYLFYELTNSICSQCLRKVEAKVIIEDENVYLLKYCGRHGREKVLISDDAEYYKRCREFLKPAEMPQHWNTPIKYGCPYDCGLCPDHEQHSCLTLLEITDKCNLQCPICYAESS</sequence>
<dbReference type="EMBL" id="JAMDMJ010000057">
    <property type="protein sequence ID" value="MCY9599859.1"/>
    <property type="molecule type" value="Genomic_DNA"/>
</dbReference>
<accession>A0ABT4FRH4</accession>
<dbReference type="InterPro" id="IPR056488">
    <property type="entry name" value="Zn_ribbon_HMPTM"/>
</dbReference>
<gene>
    <name evidence="2" type="ORF">M5X16_29345</name>
</gene>
<protein>
    <submittedName>
        <fullName evidence="2">Radical SAM protein</fullName>
    </submittedName>
</protein>
<dbReference type="Proteomes" id="UP001527202">
    <property type="component" value="Unassembled WGS sequence"/>
</dbReference>
<organism evidence="2 3">
    <name type="scientific">Paenibacillus chitinolyticus</name>
    <dbReference type="NCBI Taxonomy" id="79263"/>
    <lineage>
        <taxon>Bacteria</taxon>
        <taxon>Bacillati</taxon>
        <taxon>Bacillota</taxon>
        <taxon>Bacilli</taxon>
        <taxon>Bacillales</taxon>
        <taxon>Paenibacillaceae</taxon>
        <taxon>Paenibacillus</taxon>
    </lineage>
</organism>
<dbReference type="Pfam" id="PF23545">
    <property type="entry name" value="Zn_ribbon_HMPTM"/>
    <property type="match status" value="1"/>
</dbReference>